<dbReference type="AlphaFoldDB" id="A0A9R1TAH3"/>
<evidence type="ECO:0000313" key="12">
    <source>
        <dbReference type="RefSeq" id="XP_011305649.1"/>
    </source>
</evidence>
<keyword evidence="2 8" id="KW-0028">Amino-acid biosynthesis</keyword>
<gene>
    <name evidence="12" type="primary">LOC105268079</name>
</gene>
<dbReference type="NCBIfam" id="TIGR01549">
    <property type="entry name" value="HAD-SF-IA-v1"/>
    <property type="match status" value="1"/>
</dbReference>
<dbReference type="HAMAP" id="MF_03117">
    <property type="entry name" value="Salvage_MtnC_euk"/>
    <property type="match status" value="1"/>
</dbReference>
<dbReference type="CTD" id="40630"/>
<evidence type="ECO:0000256" key="4">
    <source>
        <dbReference type="ARBA" id="ARBA00022801"/>
    </source>
</evidence>
<dbReference type="Proteomes" id="UP000694866">
    <property type="component" value="Unplaced"/>
</dbReference>
<feature type="binding site" evidence="8">
    <location>
        <position position="190"/>
    </location>
    <ligand>
        <name>substrate</name>
    </ligand>
</feature>
<evidence type="ECO:0000256" key="2">
    <source>
        <dbReference type="ARBA" id="ARBA00022605"/>
    </source>
</evidence>
<dbReference type="OrthoDB" id="272500at2759"/>
<dbReference type="PANTHER" id="PTHR20371">
    <property type="entry name" value="ENOLASE-PHOSPHATASE E1"/>
    <property type="match status" value="1"/>
</dbReference>
<keyword evidence="6 8" id="KW-0486">Methionine biosynthesis</keyword>
<keyword evidence="4 8" id="KW-0378">Hydrolase</keyword>
<reference evidence="12" key="1">
    <citation type="submission" date="2025-08" db="UniProtKB">
        <authorList>
            <consortium name="RefSeq"/>
        </authorList>
    </citation>
    <scope>IDENTIFICATION</scope>
    <source>
        <strain evidence="12">USDA-PBARC FA_bdor</strain>
        <tissue evidence="12">Whole organism</tissue>
    </source>
</reference>
<dbReference type="SUPFAM" id="SSF56784">
    <property type="entry name" value="HAD-like"/>
    <property type="match status" value="1"/>
</dbReference>
<dbReference type="CDD" id="cd01629">
    <property type="entry name" value="HAD_EP"/>
    <property type="match status" value="1"/>
</dbReference>
<keyword evidence="1 8" id="KW-0963">Cytoplasm</keyword>
<feature type="coiled-coil region" evidence="9">
    <location>
        <begin position="49"/>
        <end position="76"/>
    </location>
</feature>
<comment type="pathway">
    <text evidence="8">Amino-acid biosynthesis; L-methionine biosynthesis via salvage pathway; L-methionine from S-methyl-5-thio-alpha-D-ribose 1-phosphate: step 4/6.</text>
</comment>
<evidence type="ECO:0000256" key="8">
    <source>
        <dbReference type="HAMAP-Rule" id="MF_03117"/>
    </source>
</evidence>
<dbReference type="SFLD" id="SFLDS00003">
    <property type="entry name" value="Haloacid_Dehalogenase"/>
    <property type="match status" value="1"/>
</dbReference>
<dbReference type="PANTHER" id="PTHR20371:SF1">
    <property type="entry name" value="ENOLASE-PHOSPHATASE E1"/>
    <property type="match status" value="1"/>
</dbReference>
<comment type="similarity">
    <text evidence="8">Belongs to the HAD-like hydrolase superfamily. MasA/MtnC family.</text>
</comment>
<evidence type="ECO:0000256" key="3">
    <source>
        <dbReference type="ARBA" id="ARBA00022723"/>
    </source>
</evidence>
<dbReference type="GeneID" id="105268079"/>
<dbReference type="GO" id="GO:0043874">
    <property type="term" value="F:acireductone synthase activity"/>
    <property type="evidence" value="ECO:0007669"/>
    <property type="project" value="UniProtKB-EC"/>
</dbReference>
<dbReference type="NCBIfam" id="TIGR01691">
    <property type="entry name" value="enolase-ppase"/>
    <property type="match status" value="1"/>
</dbReference>
<dbReference type="InterPro" id="IPR023943">
    <property type="entry name" value="Enolase-ppase_E1"/>
</dbReference>
<evidence type="ECO:0000256" key="5">
    <source>
        <dbReference type="ARBA" id="ARBA00022842"/>
    </source>
</evidence>
<sequence length="633" mass="70578">MAGEKRSQEVEEAQRNENIVVVDIEGTTTSISFVKETLFPYVREHLKDYIEKNWDNAEFKEDLEKLKEQVKKDETDKVEGLVAIISGTPEEEKETLVKNVLWQMDNDRKTGALKQLQGHMWREAYKSGAVKGHVYDDVPKALESWTSASKKIYVYSSGSVEAQKLLFGHSCHGDLLPHFSDYFDTEIGAKVDSSSYKAILSKLSASPSDVIFLTDVAKEAKAASEAGLSSILVIREGNEPLSVEEKSSYPTIQSFLDITFVAPTKRQKLEEIPKKDDEKSEIESKIEGDKKSEKKPEAEPEDVEMTDVSEKKSETETKPKEATPTPEPEAPKAAAEVGEVVDKTPEESPVPEKPSEAPKIEEPEKMEVEKPESKPKEEEKIPAPEEKNPEVDSTKSAPPVDIKSPEKSEETPEPPKSESQTKKIEPETVTKPEPEEAKIEEKIVEKIVEKAVESPEKVPDKTDKPEKSDKPDKTEEKPEEKENGEEVKQNGESKVTIDEKAIEVKAEVNGKDISSKEEKSEEVNEVVKDVTDKDLKDVKEKEEDKGDDKENKEKSEKCEKSEKSEKSEEKKVNGSSETDESHRNRSDTNDTTKNGESSEDKDTIKVKKVVESIVDGAAEPEVVPPVAVVAATS</sequence>
<feature type="binding site" evidence="8">
    <location>
        <begin position="156"/>
        <end position="157"/>
    </location>
    <ligand>
        <name>substrate</name>
    </ligand>
</feature>
<dbReference type="InterPro" id="IPR006439">
    <property type="entry name" value="HAD-SF_hydro_IA"/>
</dbReference>
<keyword evidence="9" id="KW-0175">Coiled coil</keyword>
<feature type="compositionally biased region" description="Basic and acidic residues" evidence="10">
    <location>
        <begin position="353"/>
        <end position="393"/>
    </location>
</feature>
<keyword evidence="5 8" id="KW-0460">Magnesium</keyword>
<dbReference type="GO" id="GO:0019509">
    <property type="term" value="P:L-methionine salvage from methylthioadenosine"/>
    <property type="evidence" value="ECO:0007669"/>
    <property type="project" value="UniProtKB-UniRule"/>
</dbReference>
<evidence type="ECO:0000256" key="7">
    <source>
        <dbReference type="ARBA" id="ARBA00023242"/>
    </source>
</evidence>
<dbReference type="InterPro" id="IPR023214">
    <property type="entry name" value="HAD_sf"/>
</dbReference>
<evidence type="ECO:0000313" key="11">
    <source>
        <dbReference type="Proteomes" id="UP000694866"/>
    </source>
</evidence>
<dbReference type="GO" id="GO:0000287">
    <property type="term" value="F:magnesium ion binding"/>
    <property type="evidence" value="ECO:0007669"/>
    <property type="project" value="UniProtKB-UniRule"/>
</dbReference>
<feature type="binding site" evidence="8">
    <location>
        <position position="23"/>
    </location>
    <ligand>
        <name>Mg(2+)</name>
        <dbReference type="ChEBI" id="CHEBI:18420"/>
    </ligand>
</feature>
<keyword evidence="3 8" id="KW-0479">Metal-binding</keyword>
<dbReference type="SFLD" id="SFLDG01133">
    <property type="entry name" value="C1.5.4:_Enolase-phosphatase_Li"/>
    <property type="match status" value="1"/>
</dbReference>
<keyword evidence="11" id="KW-1185">Reference proteome</keyword>
<dbReference type="SFLD" id="SFLDG01129">
    <property type="entry name" value="C1.5:_HAD__Beta-PGM__Phosphata"/>
    <property type="match status" value="1"/>
</dbReference>
<feature type="compositionally biased region" description="Basic and acidic residues" evidence="10">
    <location>
        <begin position="403"/>
        <end position="572"/>
    </location>
</feature>
<organism evidence="11 12">
    <name type="scientific">Fopius arisanus</name>
    <dbReference type="NCBI Taxonomy" id="64838"/>
    <lineage>
        <taxon>Eukaryota</taxon>
        <taxon>Metazoa</taxon>
        <taxon>Ecdysozoa</taxon>
        <taxon>Arthropoda</taxon>
        <taxon>Hexapoda</taxon>
        <taxon>Insecta</taxon>
        <taxon>Pterygota</taxon>
        <taxon>Neoptera</taxon>
        <taxon>Endopterygota</taxon>
        <taxon>Hymenoptera</taxon>
        <taxon>Apocrita</taxon>
        <taxon>Ichneumonoidea</taxon>
        <taxon>Braconidae</taxon>
        <taxon>Opiinae</taxon>
        <taxon>Fopius</taxon>
    </lineage>
</organism>
<feature type="compositionally biased region" description="Basic and acidic residues" evidence="10">
    <location>
        <begin position="596"/>
        <end position="606"/>
    </location>
</feature>
<comment type="function">
    <text evidence="8">Bifunctional enzyme that catalyzes the enolization of 2,3-diketo-5-methylthiopentyl-1-phosphate (DK-MTP-1-P) into the intermediate 2-hydroxy-3-keto-5-methylthiopentenyl-1-phosphate (HK-MTPenyl-1-P), which is then dephosphorylated to form the acireductone 1,2-dihydroxy-3-keto-5-methylthiopentene (DHK-MTPene).</text>
</comment>
<name>A0A9R1TAH3_9HYME</name>
<dbReference type="EC" id="3.1.3.77" evidence="8"/>
<dbReference type="InterPro" id="IPR036412">
    <property type="entry name" value="HAD-like_sf"/>
</dbReference>
<evidence type="ECO:0000256" key="10">
    <source>
        <dbReference type="SAM" id="MobiDB-lite"/>
    </source>
</evidence>
<keyword evidence="7 8" id="KW-0539">Nucleus</keyword>
<proteinExistence type="inferred from homology"/>
<feature type="binding site" evidence="8">
    <location>
        <position position="25"/>
    </location>
    <ligand>
        <name>Mg(2+)</name>
        <dbReference type="ChEBI" id="CHEBI:18420"/>
    </ligand>
</feature>
<feature type="binding site" evidence="8">
    <location>
        <position position="215"/>
    </location>
    <ligand>
        <name>Mg(2+)</name>
        <dbReference type="ChEBI" id="CHEBI:18420"/>
    </ligand>
</feature>
<evidence type="ECO:0000256" key="1">
    <source>
        <dbReference type="ARBA" id="ARBA00022490"/>
    </source>
</evidence>
<comment type="subunit">
    <text evidence="8">Monomer.</text>
</comment>
<dbReference type="RefSeq" id="XP_011305649.1">
    <property type="nucleotide sequence ID" value="XM_011307347.1"/>
</dbReference>
<evidence type="ECO:0000256" key="9">
    <source>
        <dbReference type="SAM" id="Coils"/>
    </source>
</evidence>
<dbReference type="FunFam" id="3.40.50.1000:FF:000079">
    <property type="entry name" value="Enolase-phosphatase E1"/>
    <property type="match status" value="1"/>
</dbReference>
<comment type="catalytic activity">
    <reaction evidence="8">
        <text>5-methylsulfanyl-2,3-dioxopentyl phosphate + H2O = 1,2-dihydroxy-5-(methylsulfanyl)pent-1-en-3-one + phosphate</text>
        <dbReference type="Rhea" id="RHEA:21700"/>
        <dbReference type="ChEBI" id="CHEBI:15377"/>
        <dbReference type="ChEBI" id="CHEBI:43474"/>
        <dbReference type="ChEBI" id="CHEBI:49252"/>
        <dbReference type="ChEBI" id="CHEBI:58828"/>
        <dbReference type="EC" id="3.1.3.77"/>
    </reaction>
</comment>
<dbReference type="Gene3D" id="1.10.720.60">
    <property type="match status" value="1"/>
</dbReference>
<comment type="pathway">
    <text evidence="8">Amino-acid biosynthesis; L-methionine biosynthesis via salvage pathway; L-methionine from S-methyl-5-thio-alpha-D-ribose 1-phosphate: step 3/6.</text>
</comment>
<dbReference type="GO" id="GO:0005737">
    <property type="term" value="C:cytoplasm"/>
    <property type="evidence" value="ECO:0007669"/>
    <property type="project" value="UniProtKB-SubCell"/>
</dbReference>
<dbReference type="KEGG" id="fas:105268079"/>
<protein>
    <recommendedName>
        <fullName evidence="8">Enolase-phosphatase E1</fullName>
        <ecNumber evidence="8">3.1.3.77</ecNumber>
    </recommendedName>
    <alternativeName>
        <fullName evidence="8">2,3-diketo-5-methylthio-1-phosphopentane phosphatase</fullName>
    </alternativeName>
</protein>
<feature type="compositionally biased region" description="Basic and acidic residues" evidence="10">
    <location>
        <begin position="269"/>
        <end position="298"/>
    </location>
</feature>
<accession>A0A9R1TAH3</accession>
<dbReference type="InterPro" id="IPR027511">
    <property type="entry name" value="ENOPH1_eukaryotes"/>
</dbReference>
<dbReference type="SFLD" id="SFLDF00044">
    <property type="entry name" value="enolase-phosphatase"/>
    <property type="match status" value="1"/>
</dbReference>
<comment type="cofactor">
    <cofactor evidence="8">
        <name>Mg(2+)</name>
        <dbReference type="ChEBI" id="CHEBI:18420"/>
    </cofactor>
    <text evidence="8">Binds 1 Mg(2+) ion per subunit.</text>
</comment>
<comment type="subcellular location">
    <subcellularLocation>
        <location evidence="8">Cytoplasm</location>
    </subcellularLocation>
    <subcellularLocation>
        <location evidence="8">Nucleus</location>
    </subcellularLocation>
</comment>
<evidence type="ECO:0000256" key="6">
    <source>
        <dbReference type="ARBA" id="ARBA00023167"/>
    </source>
</evidence>
<feature type="compositionally biased region" description="Basic and acidic residues" evidence="10">
    <location>
        <begin position="579"/>
        <end position="590"/>
    </location>
</feature>
<dbReference type="Pfam" id="PF00702">
    <property type="entry name" value="Hydrolase"/>
    <property type="match status" value="1"/>
</dbReference>
<feature type="region of interest" description="Disordered" evidence="10">
    <location>
        <begin position="269"/>
        <end position="606"/>
    </location>
</feature>
<dbReference type="HAMAP" id="MF_01681">
    <property type="entry name" value="Salvage_MtnC"/>
    <property type="match status" value="1"/>
</dbReference>
<feature type="compositionally biased region" description="Basic and acidic residues" evidence="10">
    <location>
        <begin position="308"/>
        <end position="321"/>
    </location>
</feature>
<dbReference type="Gene3D" id="3.40.50.1000">
    <property type="entry name" value="HAD superfamily/HAD-like"/>
    <property type="match status" value="1"/>
</dbReference>
<dbReference type="GO" id="GO:0005634">
    <property type="term" value="C:nucleus"/>
    <property type="evidence" value="ECO:0007669"/>
    <property type="project" value="UniProtKB-SubCell"/>
</dbReference>